<dbReference type="NCBIfam" id="TIGR00138">
    <property type="entry name" value="rsmG_gidB"/>
    <property type="match status" value="1"/>
</dbReference>
<dbReference type="Gene3D" id="3.40.50.150">
    <property type="entry name" value="Vaccinia Virus protein VP39"/>
    <property type="match status" value="1"/>
</dbReference>
<reference evidence="7 8" key="1">
    <citation type="journal article" date="2021" name="Sci. Rep.">
        <title>The distribution of antibiotic resistance genes in chicken gut microbiota commensals.</title>
        <authorList>
            <person name="Juricova H."/>
            <person name="Matiasovicova J."/>
            <person name="Kubasova T."/>
            <person name="Cejkova D."/>
            <person name="Rychlik I."/>
        </authorList>
    </citation>
    <scope>NUCLEOTIDE SEQUENCE [LARGE SCALE GENOMIC DNA]</scope>
    <source>
        <strain evidence="7 8">An829</strain>
    </source>
</reference>
<evidence type="ECO:0000256" key="6">
    <source>
        <dbReference type="HAMAP-Rule" id="MF_00074"/>
    </source>
</evidence>
<evidence type="ECO:0000256" key="2">
    <source>
        <dbReference type="ARBA" id="ARBA00022552"/>
    </source>
</evidence>
<keyword evidence="3 6" id="KW-0489">Methyltransferase</keyword>
<feature type="binding site" evidence="6">
    <location>
        <position position="87"/>
    </location>
    <ligand>
        <name>S-adenosyl-L-methionine</name>
        <dbReference type="ChEBI" id="CHEBI:59789"/>
    </ligand>
</feature>
<name>A0ABS2DP56_9BURK</name>
<comment type="caution">
    <text evidence="7">The sequence shown here is derived from an EMBL/GenBank/DDBJ whole genome shotgun (WGS) entry which is preliminary data.</text>
</comment>
<dbReference type="HAMAP" id="MF_00074">
    <property type="entry name" value="16SrRNA_methyltr_G"/>
    <property type="match status" value="1"/>
</dbReference>
<dbReference type="RefSeq" id="WP_205101484.1">
    <property type="nucleotide sequence ID" value="NZ_JACJJC010000001.1"/>
</dbReference>
<dbReference type="Pfam" id="PF02527">
    <property type="entry name" value="GidB"/>
    <property type="match status" value="1"/>
</dbReference>
<comment type="catalytic activity">
    <reaction evidence="6">
        <text>guanosine(527) in 16S rRNA + S-adenosyl-L-methionine = N(7)-methylguanosine(527) in 16S rRNA + S-adenosyl-L-homocysteine</text>
        <dbReference type="Rhea" id="RHEA:42732"/>
        <dbReference type="Rhea" id="RHEA-COMP:10209"/>
        <dbReference type="Rhea" id="RHEA-COMP:10210"/>
        <dbReference type="ChEBI" id="CHEBI:57856"/>
        <dbReference type="ChEBI" id="CHEBI:59789"/>
        <dbReference type="ChEBI" id="CHEBI:74269"/>
        <dbReference type="ChEBI" id="CHEBI:74480"/>
        <dbReference type="EC" id="2.1.1.170"/>
    </reaction>
</comment>
<dbReference type="PIRSF" id="PIRSF003078">
    <property type="entry name" value="GidB"/>
    <property type="match status" value="1"/>
</dbReference>
<evidence type="ECO:0000256" key="1">
    <source>
        <dbReference type="ARBA" id="ARBA00022490"/>
    </source>
</evidence>
<gene>
    <name evidence="6 7" type="primary">rsmG</name>
    <name evidence="7" type="ORF">H6A60_01055</name>
</gene>
<feature type="binding site" evidence="6">
    <location>
        <position position="92"/>
    </location>
    <ligand>
        <name>S-adenosyl-L-methionine</name>
        <dbReference type="ChEBI" id="CHEBI:59789"/>
    </ligand>
</feature>
<evidence type="ECO:0000256" key="4">
    <source>
        <dbReference type="ARBA" id="ARBA00022679"/>
    </source>
</evidence>
<evidence type="ECO:0000256" key="5">
    <source>
        <dbReference type="ARBA" id="ARBA00022691"/>
    </source>
</evidence>
<protein>
    <recommendedName>
        <fullName evidence="6">Ribosomal RNA small subunit methyltransferase G</fullName>
        <ecNumber evidence="6">2.1.1.170</ecNumber>
    </recommendedName>
    <alternativeName>
        <fullName evidence="6">16S rRNA 7-methylguanosine methyltransferase</fullName>
        <shortName evidence="6">16S rRNA m7G methyltransferase</shortName>
    </alternativeName>
</protein>
<dbReference type="PANTHER" id="PTHR31760:SF0">
    <property type="entry name" value="S-ADENOSYL-L-METHIONINE-DEPENDENT METHYLTRANSFERASES SUPERFAMILY PROTEIN"/>
    <property type="match status" value="1"/>
</dbReference>
<evidence type="ECO:0000313" key="7">
    <source>
        <dbReference type="EMBL" id="MBM6703104.1"/>
    </source>
</evidence>
<dbReference type="Proteomes" id="UP000715095">
    <property type="component" value="Unassembled WGS sequence"/>
</dbReference>
<comment type="function">
    <text evidence="6">Specifically methylates the N7 position of guanine in position 527 of 16S rRNA.</text>
</comment>
<dbReference type="EMBL" id="JACJJC010000001">
    <property type="protein sequence ID" value="MBM6703104.1"/>
    <property type="molecule type" value="Genomic_DNA"/>
</dbReference>
<comment type="similarity">
    <text evidence="6">Belongs to the methyltransferase superfamily. RNA methyltransferase RsmG family.</text>
</comment>
<feature type="binding site" evidence="6">
    <location>
        <begin position="138"/>
        <end position="139"/>
    </location>
    <ligand>
        <name>S-adenosyl-L-methionine</name>
        <dbReference type="ChEBI" id="CHEBI:59789"/>
    </ligand>
</feature>
<keyword evidence="8" id="KW-1185">Reference proteome</keyword>
<evidence type="ECO:0000313" key="8">
    <source>
        <dbReference type="Proteomes" id="UP000715095"/>
    </source>
</evidence>
<keyword evidence="4 6" id="KW-0808">Transferase</keyword>
<organism evidence="7 8">
    <name type="scientific">Sutterella massiliensis</name>
    <dbReference type="NCBI Taxonomy" id="1816689"/>
    <lineage>
        <taxon>Bacteria</taxon>
        <taxon>Pseudomonadati</taxon>
        <taxon>Pseudomonadota</taxon>
        <taxon>Betaproteobacteria</taxon>
        <taxon>Burkholderiales</taxon>
        <taxon>Sutterellaceae</taxon>
        <taxon>Sutterella</taxon>
    </lineage>
</organism>
<keyword evidence="5 6" id="KW-0949">S-adenosyl-L-methionine</keyword>
<evidence type="ECO:0000256" key="3">
    <source>
        <dbReference type="ARBA" id="ARBA00022603"/>
    </source>
</evidence>
<dbReference type="InterPro" id="IPR003682">
    <property type="entry name" value="rRNA_ssu_MeTfrase_G"/>
</dbReference>
<sequence length="220" mass="23997">MRRQNDVAVDIEALCAGLEALGLEASERTVQLFARYAELLGKWNRVYNLTAIRSDAEILTHHLLDSASLVPQLKAIAPTAGSVLDVGSGGGLPAVPIAILCPEIRVLAVDAVGKKAAFIQQVAIELGLRNLRAEHVRVEELEGEFDVVTSRAFASLGDFTQLTHHLLGKQSVWLAMKGVQSSVEESELAEQIRIERVIELTVPGLNEERHLYVMRLTGSE</sequence>
<dbReference type="CDD" id="cd02440">
    <property type="entry name" value="AdoMet_MTases"/>
    <property type="match status" value="1"/>
</dbReference>
<dbReference type="EC" id="2.1.1.170" evidence="6"/>
<feature type="binding site" evidence="6">
    <location>
        <position position="151"/>
    </location>
    <ligand>
        <name>S-adenosyl-L-methionine</name>
        <dbReference type="ChEBI" id="CHEBI:59789"/>
    </ligand>
</feature>
<dbReference type="PANTHER" id="PTHR31760">
    <property type="entry name" value="S-ADENOSYL-L-METHIONINE-DEPENDENT METHYLTRANSFERASES SUPERFAMILY PROTEIN"/>
    <property type="match status" value="1"/>
</dbReference>
<proteinExistence type="inferred from homology"/>
<comment type="caution">
    <text evidence="6">Lacks conserved residue(s) required for the propagation of feature annotation.</text>
</comment>
<dbReference type="SUPFAM" id="SSF53335">
    <property type="entry name" value="S-adenosyl-L-methionine-dependent methyltransferases"/>
    <property type="match status" value="1"/>
</dbReference>
<keyword evidence="2 6" id="KW-0698">rRNA processing</keyword>
<accession>A0ABS2DP56</accession>
<comment type="subcellular location">
    <subcellularLocation>
        <location evidence="6">Cytoplasm</location>
    </subcellularLocation>
</comment>
<dbReference type="InterPro" id="IPR029063">
    <property type="entry name" value="SAM-dependent_MTases_sf"/>
</dbReference>
<keyword evidence="1 6" id="KW-0963">Cytoplasm</keyword>